<dbReference type="InterPro" id="IPR050445">
    <property type="entry name" value="Bact_polysacc_biosynth/exp"/>
</dbReference>
<evidence type="ECO:0000256" key="3">
    <source>
        <dbReference type="SAM" id="Phobius"/>
    </source>
</evidence>
<feature type="region of interest" description="Disordered" evidence="2">
    <location>
        <begin position="1"/>
        <end position="56"/>
    </location>
</feature>
<sequence length="509" mass="55496">MPKAVKFRTQPDAGFNRPGVNVPTSGLPSAGEATIDAPANDAVSAPQSAGSPPTGRQLRMARRIAQKHGLKVKTDQEAVQALRDRGIDPFERSNMLQLVSAEDEAAAVPAVARPAPPKPVMIDEDHRASEIMKIQRDIAKRRRRRLALLLTRLTFFVGLPTLIAAIYYYAIATPMYATKSEFIIQQADAASAGATGLGGLFSGTGLATQQDSISVQSYLLSRDALNRLDADLGFTAHFARENIDALQRLDADASRDDAYRLYKRMVEIGYDPTEGVIKMEVVAADPEVSASFSGALIGYAEEQVDQLTARLREDQMDGAMESFAAAEKRMLEAQSRSVDLKERVGVGSALAEESLIYSQIGAIETEIRSERARLEQLLSNPRPQQTRVQVSQSNIERLEQELSGLRASLTGTEAGDSNLARATAELEVAQQELVTRQLLLQQAAQQLELARIEANRQVRYLSTPVPPIAPDEATYPRSFENTLLAFLIFAGIYLMVSLTAAILKEQVSG</sequence>
<keyword evidence="3" id="KW-0472">Membrane</keyword>
<dbReference type="Proteomes" id="UP000198914">
    <property type="component" value="Unassembled WGS sequence"/>
</dbReference>
<feature type="coiled-coil region" evidence="1">
    <location>
        <begin position="323"/>
        <end position="415"/>
    </location>
</feature>
<keyword evidence="3" id="KW-1133">Transmembrane helix</keyword>
<keyword evidence="5" id="KW-1185">Reference proteome</keyword>
<accession>A0A1H3QLR8</accession>
<dbReference type="EMBL" id="FNPX01000006">
    <property type="protein sequence ID" value="SDZ13679.1"/>
    <property type="molecule type" value="Genomic_DNA"/>
</dbReference>
<keyword evidence="3" id="KW-0812">Transmembrane</keyword>
<feature type="transmembrane region" description="Helical" evidence="3">
    <location>
        <begin position="483"/>
        <end position="503"/>
    </location>
</feature>
<dbReference type="GO" id="GO:0005886">
    <property type="term" value="C:plasma membrane"/>
    <property type="evidence" value="ECO:0007669"/>
    <property type="project" value="TreeGrafter"/>
</dbReference>
<dbReference type="AlphaFoldDB" id="A0A1H3QLR8"/>
<dbReference type="RefSeq" id="WP_244504603.1">
    <property type="nucleotide sequence ID" value="NZ_FNPX01000006.1"/>
</dbReference>
<evidence type="ECO:0000313" key="5">
    <source>
        <dbReference type="Proteomes" id="UP000198914"/>
    </source>
</evidence>
<proteinExistence type="predicted"/>
<protein>
    <submittedName>
        <fullName evidence="4">Capsular polysaccharide transport system permease protein</fullName>
    </submittedName>
</protein>
<name>A0A1H3QLR8_9RHOB</name>
<keyword evidence="1" id="KW-0175">Coiled coil</keyword>
<dbReference type="STRING" id="1244108.SAMN05444004_106176"/>
<dbReference type="GO" id="GO:0004713">
    <property type="term" value="F:protein tyrosine kinase activity"/>
    <property type="evidence" value="ECO:0007669"/>
    <property type="project" value="TreeGrafter"/>
</dbReference>
<feature type="transmembrane region" description="Helical" evidence="3">
    <location>
        <begin position="146"/>
        <end position="170"/>
    </location>
</feature>
<evidence type="ECO:0000256" key="2">
    <source>
        <dbReference type="SAM" id="MobiDB-lite"/>
    </source>
</evidence>
<dbReference type="PANTHER" id="PTHR32309:SF13">
    <property type="entry name" value="FERRIC ENTEROBACTIN TRANSPORT PROTEIN FEPE"/>
    <property type="match status" value="1"/>
</dbReference>
<dbReference type="PANTHER" id="PTHR32309">
    <property type="entry name" value="TYROSINE-PROTEIN KINASE"/>
    <property type="match status" value="1"/>
</dbReference>
<reference evidence="5" key="1">
    <citation type="submission" date="2016-10" db="EMBL/GenBank/DDBJ databases">
        <authorList>
            <person name="Varghese N."/>
            <person name="Submissions S."/>
        </authorList>
    </citation>
    <scope>NUCLEOTIDE SEQUENCE [LARGE SCALE GENOMIC DNA]</scope>
    <source>
        <strain evidence="5">DSM 100420</strain>
    </source>
</reference>
<evidence type="ECO:0000313" key="4">
    <source>
        <dbReference type="EMBL" id="SDZ13679.1"/>
    </source>
</evidence>
<evidence type="ECO:0000256" key="1">
    <source>
        <dbReference type="SAM" id="Coils"/>
    </source>
</evidence>
<gene>
    <name evidence="4" type="ORF">SAMN05444004_106176</name>
</gene>
<organism evidence="4 5">
    <name type="scientific">Jannaschia faecimaris</name>
    <dbReference type="NCBI Taxonomy" id="1244108"/>
    <lineage>
        <taxon>Bacteria</taxon>
        <taxon>Pseudomonadati</taxon>
        <taxon>Pseudomonadota</taxon>
        <taxon>Alphaproteobacteria</taxon>
        <taxon>Rhodobacterales</taxon>
        <taxon>Roseobacteraceae</taxon>
        <taxon>Jannaschia</taxon>
    </lineage>
</organism>